<dbReference type="Proteomes" id="UP000479000">
    <property type="component" value="Unassembled WGS sequence"/>
</dbReference>
<gene>
    <name evidence="2" type="ORF">NTEN_LOCUS12926</name>
</gene>
<reference evidence="2 3" key="1">
    <citation type="submission" date="2020-02" db="EMBL/GenBank/DDBJ databases">
        <authorList>
            <person name="Ferguson B K."/>
        </authorList>
    </citation>
    <scope>NUCLEOTIDE SEQUENCE [LARGE SCALE GENOMIC DNA]</scope>
</reference>
<keyword evidence="3" id="KW-1185">Reference proteome</keyword>
<feature type="compositionally biased region" description="Basic residues" evidence="1">
    <location>
        <begin position="59"/>
        <end position="75"/>
    </location>
</feature>
<evidence type="ECO:0000256" key="1">
    <source>
        <dbReference type="SAM" id="MobiDB-lite"/>
    </source>
</evidence>
<dbReference type="AlphaFoldDB" id="A0A6H5H207"/>
<protein>
    <submittedName>
        <fullName evidence="2">Uncharacterized protein</fullName>
    </submittedName>
</protein>
<organism evidence="2 3">
    <name type="scientific">Nesidiocoris tenuis</name>
    <dbReference type="NCBI Taxonomy" id="355587"/>
    <lineage>
        <taxon>Eukaryota</taxon>
        <taxon>Metazoa</taxon>
        <taxon>Ecdysozoa</taxon>
        <taxon>Arthropoda</taxon>
        <taxon>Hexapoda</taxon>
        <taxon>Insecta</taxon>
        <taxon>Pterygota</taxon>
        <taxon>Neoptera</taxon>
        <taxon>Paraneoptera</taxon>
        <taxon>Hemiptera</taxon>
        <taxon>Heteroptera</taxon>
        <taxon>Panheteroptera</taxon>
        <taxon>Cimicomorpha</taxon>
        <taxon>Miridae</taxon>
        <taxon>Dicyphina</taxon>
        <taxon>Nesidiocoris</taxon>
    </lineage>
</organism>
<feature type="region of interest" description="Disordered" evidence="1">
    <location>
        <begin position="20"/>
        <end position="99"/>
    </location>
</feature>
<dbReference type="EMBL" id="CADCXU010019162">
    <property type="protein sequence ID" value="CAB0007655.1"/>
    <property type="molecule type" value="Genomic_DNA"/>
</dbReference>
<name>A0A6H5H207_9HEMI</name>
<proteinExistence type="predicted"/>
<evidence type="ECO:0000313" key="3">
    <source>
        <dbReference type="Proteomes" id="UP000479000"/>
    </source>
</evidence>
<sequence>MDLWILLFFSRLPIRRRLPNRKVSPGRWPGPSPNDRLTYTATRTTTKMKTTRTTSGRNSTRKPHRLRRLFRRPRRLTPSPRPYLFTRAPITPRLSTTST</sequence>
<evidence type="ECO:0000313" key="2">
    <source>
        <dbReference type="EMBL" id="CAB0007655.1"/>
    </source>
</evidence>
<accession>A0A6H5H207</accession>
<feature type="compositionally biased region" description="Low complexity" evidence="1">
    <location>
        <begin position="38"/>
        <end position="58"/>
    </location>
</feature>